<feature type="domain" description="Grh/CP2 DB" evidence="7">
    <location>
        <begin position="219"/>
        <end position="490"/>
    </location>
</feature>
<dbReference type="InterPro" id="IPR007604">
    <property type="entry name" value="CP2"/>
</dbReference>
<dbReference type="InterPro" id="IPR057520">
    <property type="entry name" value="GRHL1/CP2_C"/>
</dbReference>
<evidence type="ECO:0000313" key="9">
    <source>
        <dbReference type="Proteomes" id="UP000191285"/>
    </source>
</evidence>
<evidence type="ECO:0000256" key="2">
    <source>
        <dbReference type="ARBA" id="ARBA00023015"/>
    </source>
</evidence>
<keyword evidence="4" id="KW-0804">Transcription</keyword>
<keyword evidence="5" id="KW-0539">Nucleus</keyword>
<sequence length="649" mass="73049">MFHRRNNSQKPGNELIDRFQQSFPGVTTRDTDGPDPTQLLSRDDIQLPQRDSRFSPNLDLGGLPKVNFSSPSRDPGLMPLGMLASQHPGCYTPNSSGMGAILHNQAGDLHSPSLTWKMTPPSRPSAGLKTHSNLGQFDSQCIAPQHVQTIPDAQQPIYAPSDFTFQGWDHEKLDKFENDPIFDNFLFDPAPYSTVPPAAVANDWRPETIPREPGRSPGERLRYHVALRTQTAMVKSADEDPVSYLNKGQVYGLMVMDLNPPATTTGAFRYRTFVRISFNEEEQRSNAALNWQLWQDGRRANETQHVDRDCLAIEFAPEVKSQSDMKLEQVSIDGFCVTWTPERANSTKDCSIPLRFNFLSTDFSHSKGVKGIPLRLCAKTELLSSPESPRDQDASELCYCKIKLFRDHGAERKHNNDLRHVQKSIVRLEQQIQDVQLGGRYQKRRRANTTSTDMRDSRGLDNAGIESNFGNDMTEDNLQRRLATSQGMLTSTHTISVLNLRGGKEDDPDNYPLFIARNQQAEDSTKKENIEGGNIELSQLTAEPPSKPAVCFFVRPSSEPNGIFRAIYLGERTAEDLKQKICEKNHIDPSKIERILRIINDELKIIVDDDLVNELPGGQTMIVDICDTKTDVDGSCLKEIRLKYGDQHL</sequence>
<feature type="region of interest" description="Disordered" evidence="6">
    <location>
        <begin position="1"/>
        <end position="41"/>
    </location>
</feature>
<evidence type="ECO:0000256" key="6">
    <source>
        <dbReference type="SAM" id="MobiDB-lite"/>
    </source>
</evidence>
<feature type="region of interest" description="Disordered" evidence="6">
    <location>
        <begin position="442"/>
        <end position="472"/>
    </location>
</feature>
<protein>
    <recommendedName>
        <fullName evidence="7">Grh/CP2 DB domain-containing protein</fullName>
    </recommendedName>
</protein>
<dbReference type="InterPro" id="IPR040167">
    <property type="entry name" value="TF_CP2-like"/>
</dbReference>
<dbReference type="PROSITE" id="PS51968">
    <property type="entry name" value="GRH_CP2_DB"/>
    <property type="match status" value="1"/>
</dbReference>
<keyword evidence="3" id="KW-0238">DNA-binding</keyword>
<dbReference type="Pfam" id="PF25416">
    <property type="entry name" value="GRHL1_C"/>
    <property type="match status" value="1"/>
</dbReference>
<evidence type="ECO:0000256" key="3">
    <source>
        <dbReference type="ARBA" id="ARBA00023125"/>
    </source>
</evidence>
<keyword evidence="9" id="KW-1185">Reference proteome</keyword>
<evidence type="ECO:0000256" key="4">
    <source>
        <dbReference type="ARBA" id="ARBA00023163"/>
    </source>
</evidence>
<evidence type="ECO:0000256" key="5">
    <source>
        <dbReference type="ARBA" id="ARBA00023242"/>
    </source>
</evidence>
<dbReference type="PANTHER" id="PTHR11037:SF20">
    <property type="entry name" value="PROTEIN GRAINYHEAD"/>
    <property type="match status" value="1"/>
</dbReference>
<dbReference type="STRING" id="303698.A0A1V6U0L1"/>
<dbReference type="GO" id="GO:0005634">
    <property type="term" value="C:nucleus"/>
    <property type="evidence" value="ECO:0007669"/>
    <property type="project" value="UniProtKB-SubCell"/>
</dbReference>
<comment type="caution">
    <text evidence="8">The sequence shown here is derived from an EMBL/GenBank/DDBJ whole genome shotgun (WGS) entry which is preliminary data.</text>
</comment>
<dbReference type="GO" id="GO:0001228">
    <property type="term" value="F:DNA-binding transcription activator activity, RNA polymerase II-specific"/>
    <property type="evidence" value="ECO:0007669"/>
    <property type="project" value="TreeGrafter"/>
</dbReference>
<dbReference type="AlphaFoldDB" id="A0A1V6U0L1"/>
<name>A0A1V6U0L1_9EURO</name>
<proteinExistence type="predicted"/>
<dbReference type="Proteomes" id="UP000191285">
    <property type="component" value="Unassembled WGS sequence"/>
</dbReference>
<reference evidence="9" key="1">
    <citation type="journal article" date="2017" name="Nat. Microbiol.">
        <title>Global analysis of biosynthetic gene clusters reveals vast potential of secondary metabolite production in Penicillium species.</title>
        <authorList>
            <person name="Nielsen J.C."/>
            <person name="Grijseels S."/>
            <person name="Prigent S."/>
            <person name="Ji B."/>
            <person name="Dainat J."/>
            <person name="Nielsen K.F."/>
            <person name="Frisvad J.C."/>
            <person name="Workman M."/>
            <person name="Nielsen J."/>
        </authorList>
    </citation>
    <scope>NUCLEOTIDE SEQUENCE [LARGE SCALE GENOMIC DNA]</scope>
    <source>
        <strain evidence="9">IBT 24891</strain>
    </source>
</reference>
<organism evidence="8 9">
    <name type="scientific">Penicillium steckii</name>
    <dbReference type="NCBI Taxonomy" id="303698"/>
    <lineage>
        <taxon>Eukaryota</taxon>
        <taxon>Fungi</taxon>
        <taxon>Dikarya</taxon>
        <taxon>Ascomycota</taxon>
        <taxon>Pezizomycotina</taxon>
        <taxon>Eurotiomycetes</taxon>
        <taxon>Eurotiomycetidae</taxon>
        <taxon>Eurotiales</taxon>
        <taxon>Aspergillaceae</taxon>
        <taxon>Penicillium</taxon>
    </lineage>
</organism>
<evidence type="ECO:0000259" key="7">
    <source>
        <dbReference type="PROSITE" id="PS51968"/>
    </source>
</evidence>
<dbReference type="OrthoDB" id="7680836at2759"/>
<keyword evidence="2" id="KW-0805">Transcription regulation</keyword>
<dbReference type="EMBL" id="MLKD01000001">
    <property type="protein sequence ID" value="OQE32107.1"/>
    <property type="molecule type" value="Genomic_DNA"/>
</dbReference>
<gene>
    <name evidence="8" type="ORF">PENSTE_c001G04479</name>
</gene>
<dbReference type="GO" id="GO:0000978">
    <property type="term" value="F:RNA polymerase II cis-regulatory region sequence-specific DNA binding"/>
    <property type="evidence" value="ECO:0007669"/>
    <property type="project" value="TreeGrafter"/>
</dbReference>
<dbReference type="Pfam" id="PF04516">
    <property type="entry name" value="CP2"/>
    <property type="match status" value="1"/>
</dbReference>
<accession>A0A1V6U0L1</accession>
<evidence type="ECO:0000313" key="8">
    <source>
        <dbReference type="EMBL" id="OQE32107.1"/>
    </source>
</evidence>
<evidence type="ECO:0000256" key="1">
    <source>
        <dbReference type="ARBA" id="ARBA00004123"/>
    </source>
</evidence>
<dbReference type="PANTHER" id="PTHR11037">
    <property type="entry name" value="TRANSCRIPTION FACTOR CP2"/>
    <property type="match status" value="1"/>
</dbReference>
<comment type="subcellular location">
    <subcellularLocation>
        <location evidence="1">Nucleus</location>
    </subcellularLocation>
</comment>